<dbReference type="EMBL" id="MK500300">
    <property type="protein sequence ID" value="QBK84902.1"/>
    <property type="molecule type" value="Genomic_DNA"/>
</dbReference>
<evidence type="ECO:0000313" key="1">
    <source>
        <dbReference type="EMBL" id="QBK84902.1"/>
    </source>
</evidence>
<accession>A0A481YNN4</accession>
<sequence length="216" mass="26798">MYRDISNIIKEKQVKRCKNKIICEAFTKKGLRCRNKFKYEFKNKYYCGIHCKNSNRIELKITGSNIMYNYIQEEYLIDFKILLFKILDMIGIHDKDIKDINLFKLYFNWNTAYYAKFILYHDNIKYCISKKYINDDYKMWNNVNFKEKYINNYKLDKIIKHYNKMYFFISKKRCIFDKYIRENLVRYEHKLDDNFFKRSISNLDIVFISKLYNISF</sequence>
<reference evidence="1" key="1">
    <citation type="journal article" date="2019" name="MBio">
        <title>Virus Genomes from Deep Sea Sediments Expand the Ocean Megavirome and Support Independent Origins of Viral Gigantism.</title>
        <authorList>
            <person name="Backstrom D."/>
            <person name="Yutin N."/>
            <person name="Jorgensen S.L."/>
            <person name="Dharamshi J."/>
            <person name="Homa F."/>
            <person name="Zaremba-Niedwiedzka K."/>
            <person name="Spang A."/>
            <person name="Wolf Y.I."/>
            <person name="Koonin E.V."/>
            <person name="Ettema T.J."/>
        </authorList>
    </citation>
    <scope>NUCLEOTIDE SEQUENCE</scope>
</reference>
<gene>
    <name evidence="1" type="ORF">LCDPAC02_01010</name>
</gene>
<proteinExistence type="predicted"/>
<name>A0A481YNN4_9VIRU</name>
<protein>
    <submittedName>
        <fullName evidence="1">Uncharacterized protein</fullName>
    </submittedName>
</protein>
<organism evidence="1">
    <name type="scientific">Pithovirus LCDPAC02</name>
    <dbReference type="NCBI Taxonomy" id="2506601"/>
    <lineage>
        <taxon>Viruses</taxon>
        <taxon>Pithoviruses</taxon>
    </lineage>
</organism>